<accession>A0A1E5BZV3</accession>
<proteinExistence type="inferred from homology"/>
<dbReference type="GO" id="GO:0044780">
    <property type="term" value="P:bacterial-type flagellum assembly"/>
    <property type="evidence" value="ECO:0007669"/>
    <property type="project" value="InterPro"/>
</dbReference>
<dbReference type="Pfam" id="PF05130">
    <property type="entry name" value="FlgN"/>
    <property type="match status" value="1"/>
</dbReference>
<gene>
    <name evidence="4" type="ORF">A1OK_15770</name>
</gene>
<dbReference type="Proteomes" id="UP000095039">
    <property type="component" value="Unassembled WGS sequence"/>
</dbReference>
<dbReference type="EMBL" id="AJWN02000094">
    <property type="protein sequence ID" value="OEE58452.1"/>
    <property type="molecule type" value="Genomic_DNA"/>
</dbReference>
<evidence type="ECO:0000256" key="2">
    <source>
        <dbReference type="ARBA" id="ARBA00007703"/>
    </source>
</evidence>
<evidence type="ECO:0000313" key="4">
    <source>
        <dbReference type="EMBL" id="OEE58452.1"/>
    </source>
</evidence>
<evidence type="ECO:0008006" key="6">
    <source>
        <dbReference type="Google" id="ProtNLM"/>
    </source>
</evidence>
<dbReference type="AlphaFoldDB" id="A0A1E5BZV3"/>
<comment type="function">
    <text evidence="1">Required for the efficient initiation of filament assembly.</text>
</comment>
<reference evidence="4 5" key="1">
    <citation type="journal article" date="2012" name="Science">
        <title>Ecological populations of bacteria act as socially cohesive units of antibiotic production and resistance.</title>
        <authorList>
            <person name="Cordero O.X."/>
            <person name="Wildschutte H."/>
            <person name="Kirkup B."/>
            <person name="Proehl S."/>
            <person name="Ngo L."/>
            <person name="Hussain F."/>
            <person name="Le Roux F."/>
            <person name="Mincer T."/>
            <person name="Polz M.F."/>
        </authorList>
    </citation>
    <scope>NUCLEOTIDE SEQUENCE [LARGE SCALE GENOMIC DNA]</scope>
    <source>
        <strain evidence="4 5">FF-454</strain>
    </source>
</reference>
<name>A0A1E5BZV3_9GAMM</name>
<evidence type="ECO:0000313" key="5">
    <source>
        <dbReference type="Proteomes" id="UP000095039"/>
    </source>
</evidence>
<comment type="similarity">
    <text evidence="2">Belongs to the FlgN family.</text>
</comment>
<organism evidence="4 5">
    <name type="scientific">Enterovibrio norvegicus FF-454</name>
    <dbReference type="NCBI Taxonomy" id="1185651"/>
    <lineage>
        <taxon>Bacteria</taxon>
        <taxon>Pseudomonadati</taxon>
        <taxon>Pseudomonadota</taxon>
        <taxon>Gammaproteobacteria</taxon>
        <taxon>Vibrionales</taxon>
        <taxon>Vibrionaceae</taxon>
        <taxon>Enterovibrio</taxon>
    </lineage>
</organism>
<dbReference type="SUPFAM" id="SSF140566">
    <property type="entry name" value="FlgN-like"/>
    <property type="match status" value="1"/>
</dbReference>
<evidence type="ECO:0000256" key="3">
    <source>
        <dbReference type="ARBA" id="ARBA00022795"/>
    </source>
</evidence>
<dbReference type="RefSeq" id="WP_016959286.1">
    <property type="nucleotide sequence ID" value="NZ_AJWN02000094.1"/>
</dbReference>
<dbReference type="InterPro" id="IPR007809">
    <property type="entry name" value="FlgN-like"/>
</dbReference>
<evidence type="ECO:0000256" key="1">
    <source>
        <dbReference type="ARBA" id="ARBA00002397"/>
    </source>
</evidence>
<dbReference type="Gene3D" id="1.20.58.300">
    <property type="entry name" value="FlgN-like"/>
    <property type="match status" value="1"/>
</dbReference>
<keyword evidence="3" id="KW-1005">Bacterial flagellum biogenesis</keyword>
<keyword evidence="5" id="KW-1185">Reference proteome</keyword>
<comment type="caution">
    <text evidence="4">The sequence shown here is derived from an EMBL/GenBank/DDBJ whole genome shotgun (WGS) entry which is preliminary data.</text>
</comment>
<dbReference type="InterPro" id="IPR036679">
    <property type="entry name" value="FlgN-like_sf"/>
</dbReference>
<protein>
    <recommendedName>
        <fullName evidence="6">LfgN</fullName>
    </recommendedName>
</protein>
<sequence>MASTATQHIQRFLRTISSDIKQYNQLLPLIIAQRGLYLQFDAPALQTNIRKQLPIIEQVKRTAIERSQCLTNIGVTADDAGTKKLLNALPPSIAPQARKQWMILKDLITQCQQYNAENGQTSASFHEMLNQLNQSENHTYHEQISQS</sequence>